<feature type="compositionally biased region" description="Basic and acidic residues" evidence="1">
    <location>
        <begin position="86"/>
        <end position="109"/>
    </location>
</feature>
<evidence type="ECO:0000313" key="2">
    <source>
        <dbReference type="EMBL" id="RDX73718.1"/>
    </source>
</evidence>
<keyword evidence="3" id="KW-1185">Reference proteome</keyword>
<dbReference type="AlphaFoldDB" id="A0A371F5Y9"/>
<protein>
    <recommendedName>
        <fullName evidence="4">Gag-pol polyprotein</fullName>
    </recommendedName>
</protein>
<organism evidence="2 3">
    <name type="scientific">Mucuna pruriens</name>
    <name type="common">Velvet bean</name>
    <name type="synonym">Dolichos pruriens</name>
    <dbReference type="NCBI Taxonomy" id="157652"/>
    <lineage>
        <taxon>Eukaryota</taxon>
        <taxon>Viridiplantae</taxon>
        <taxon>Streptophyta</taxon>
        <taxon>Embryophyta</taxon>
        <taxon>Tracheophyta</taxon>
        <taxon>Spermatophyta</taxon>
        <taxon>Magnoliopsida</taxon>
        <taxon>eudicotyledons</taxon>
        <taxon>Gunneridae</taxon>
        <taxon>Pentapetalae</taxon>
        <taxon>rosids</taxon>
        <taxon>fabids</taxon>
        <taxon>Fabales</taxon>
        <taxon>Fabaceae</taxon>
        <taxon>Papilionoideae</taxon>
        <taxon>50 kb inversion clade</taxon>
        <taxon>NPAAA clade</taxon>
        <taxon>indigoferoid/millettioid clade</taxon>
        <taxon>Phaseoleae</taxon>
        <taxon>Mucuna</taxon>
    </lineage>
</organism>
<comment type="caution">
    <text evidence="2">The sequence shown here is derived from an EMBL/GenBank/DDBJ whole genome shotgun (WGS) entry which is preliminary data.</text>
</comment>
<gene>
    <name evidence="2" type="ORF">CR513_46643</name>
</gene>
<dbReference type="PANTHER" id="PTHR32108">
    <property type="entry name" value="DNA-DIRECTED RNA POLYMERASE SUBUNIT ALPHA"/>
    <property type="match status" value="1"/>
</dbReference>
<dbReference type="EMBL" id="QJKJ01010431">
    <property type="protein sequence ID" value="RDX73718.1"/>
    <property type="molecule type" value="Genomic_DNA"/>
</dbReference>
<proteinExistence type="predicted"/>
<evidence type="ECO:0008006" key="4">
    <source>
        <dbReference type="Google" id="ProtNLM"/>
    </source>
</evidence>
<evidence type="ECO:0000256" key="1">
    <source>
        <dbReference type="SAM" id="MobiDB-lite"/>
    </source>
</evidence>
<name>A0A371F5Y9_MUCPR</name>
<feature type="region of interest" description="Disordered" evidence="1">
    <location>
        <begin position="83"/>
        <end position="109"/>
    </location>
</feature>
<accession>A0A371F5Y9</accession>
<dbReference type="Proteomes" id="UP000257109">
    <property type="component" value="Unassembled WGS sequence"/>
</dbReference>
<reference evidence="2" key="1">
    <citation type="submission" date="2018-05" db="EMBL/GenBank/DDBJ databases">
        <title>Draft genome of Mucuna pruriens seed.</title>
        <authorList>
            <person name="Nnadi N.E."/>
            <person name="Vos R."/>
            <person name="Hasami M.H."/>
            <person name="Devisetty U.K."/>
            <person name="Aguiy J.C."/>
        </authorList>
    </citation>
    <scope>NUCLEOTIDE SEQUENCE [LARGE SCALE GENOMIC DNA]</scope>
    <source>
        <strain evidence="2">JCA_2017</strain>
    </source>
</reference>
<feature type="non-terminal residue" evidence="2">
    <location>
        <position position="1"/>
    </location>
</feature>
<dbReference type="PANTHER" id="PTHR32108:SF9">
    <property type="entry name" value="REVERSE TRANSCRIPTASE RNASE H-LIKE DOMAIN-CONTAINING PROTEIN"/>
    <property type="match status" value="1"/>
</dbReference>
<sequence length="183" mass="19980">MLAPIPITYTELLPLLLKDKLLEIVPLKPLEPPYPRSYDPNARCNYHGGTIGHTTERCWRLKHKGPNVQNNPLPTNGGVTINPISHENRDEGSQRAELEGASRRGRGESEIGCAAGSANQVEEESHQSWPGQTESNLVAYVGGITKENPVLKVINIARTGGVTRSERIFAPKGLRNMGTVIGQ</sequence>
<evidence type="ECO:0000313" key="3">
    <source>
        <dbReference type="Proteomes" id="UP000257109"/>
    </source>
</evidence>